<dbReference type="Gene3D" id="6.10.340.10">
    <property type="match status" value="1"/>
</dbReference>
<dbReference type="CDD" id="cd06225">
    <property type="entry name" value="HAMP"/>
    <property type="match status" value="1"/>
</dbReference>
<organism evidence="7 8">
    <name type="scientific">Spartinivicinus poritis</name>
    <dbReference type="NCBI Taxonomy" id="2994640"/>
    <lineage>
        <taxon>Bacteria</taxon>
        <taxon>Pseudomonadati</taxon>
        <taxon>Pseudomonadota</taxon>
        <taxon>Gammaproteobacteria</taxon>
        <taxon>Oceanospirillales</taxon>
        <taxon>Zooshikellaceae</taxon>
        <taxon>Spartinivicinus</taxon>
    </lineage>
</organism>
<dbReference type="Pfam" id="PF00672">
    <property type="entry name" value="HAMP"/>
    <property type="match status" value="1"/>
</dbReference>
<comment type="caution">
    <text evidence="7">The sequence shown here is derived from an EMBL/GenBank/DDBJ whole genome shotgun (WGS) entry which is preliminary data.</text>
</comment>
<dbReference type="InterPro" id="IPR003660">
    <property type="entry name" value="HAMP_dom"/>
</dbReference>
<dbReference type="Gene3D" id="3.30.70.270">
    <property type="match status" value="1"/>
</dbReference>
<feature type="transmembrane region" description="Helical" evidence="4">
    <location>
        <begin position="288"/>
        <end position="308"/>
    </location>
</feature>
<feature type="domain" description="HAMP" evidence="5">
    <location>
        <begin position="309"/>
        <end position="361"/>
    </location>
</feature>
<dbReference type="PROSITE" id="PS50887">
    <property type="entry name" value="GGDEF"/>
    <property type="match status" value="1"/>
</dbReference>
<accession>A0ABT5UE31</accession>
<feature type="coiled-coil region" evidence="3">
    <location>
        <begin position="346"/>
        <end position="380"/>
    </location>
</feature>
<keyword evidence="3" id="KW-0175">Coiled coil</keyword>
<proteinExistence type="predicted"/>
<protein>
    <recommendedName>
        <fullName evidence="1">diguanylate cyclase</fullName>
        <ecNumber evidence="1">2.7.7.65</ecNumber>
    </recommendedName>
</protein>
<keyword evidence="7" id="KW-0548">Nucleotidyltransferase</keyword>
<keyword evidence="8" id="KW-1185">Reference proteome</keyword>
<keyword evidence="4" id="KW-1133">Transmembrane helix</keyword>
<evidence type="ECO:0000256" key="2">
    <source>
        <dbReference type="ARBA" id="ARBA00034247"/>
    </source>
</evidence>
<dbReference type="SMART" id="SM00304">
    <property type="entry name" value="HAMP"/>
    <property type="match status" value="1"/>
</dbReference>
<reference evidence="7 8" key="1">
    <citation type="submission" date="2022-11" db="EMBL/GenBank/DDBJ databases">
        <title>Spartinivicinus poritis sp. nov., isolated from scleractinian coral Porites lutea.</title>
        <authorList>
            <person name="Zhang G."/>
            <person name="Cai L."/>
            <person name="Wei Q."/>
        </authorList>
    </citation>
    <scope>NUCLEOTIDE SEQUENCE [LARGE SCALE GENOMIC DNA]</scope>
    <source>
        <strain evidence="7 8">A2-2</strain>
    </source>
</reference>
<dbReference type="InterPro" id="IPR050469">
    <property type="entry name" value="Diguanylate_Cyclase"/>
</dbReference>
<dbReference type="CDD" id="cd01949">
    <property type="entry name" value="GGDEF"/>
    <property type="match status" value="1"/>
</dbReference>
<evidence type="ECO:0000256" key="1">
    <source>
        <dbReference type="ARBA" id="ARBA00012528"/>
    </source>
</evidence>
<evidence type="ECO:0000313" key="7">
    <source>
        <dbReference type="EMBL" id="MDE1464635.1"/>
    </source>
</evidence>
<evidence type="ECO:0000259" key="5">
    <source>
        <dbReference type="PROSITE" id="PS50885"/>
    </source>
</evidence>
<dbReference type="PANTHER" id="PTHR45138">
    <property type="entry name" value="REGULATORY COMPONENTS OF SENSORY TRANSDUCTION SYSTEM"/>
    <property type="match status" value="1"/>
</dbReference>
<dbReference type="GO" id="GO:0052621">
    <property type="term" value="F:diguanylate cyclase activity"/>
    <property type="evidence" value="ECO:0007669"/>
    <property type="project" value="UniProtKB-EC"/>
</dbReference>
<evidence type="ECO:0000313" key="8">
    <source>
        <dbReference type="Proteomes" id="UP001528823"/>
    </source>
</evidence>
<dbReference type="SMART" id="SM00267">
    <property type="entry name" value="GGDEF"/>
    <property type="match status" value="1"/>
</dbReference>
<dbReference type="Proteomes" id="UP001528823">
    <property type="component" value="Unassembled WGS sequence"/>
</dbReference>
<dbReference type="EC" id="2.7.7.65" evidence="1"/>
<dbReference type="SUPFAM" id="SSF55073">
    <property type="entry name" value="Nucleotide cyclase"/>
    <property type="match status" value="1"/>
</dbReference>
<feature type="domain" description="GGDEF" evidence="6">
    <location>
        <begin position="422"/>
        <end position="558"/>
    </location>
</feature>
<name>A0ABT5UE31_9GAMM</name>
<dbReference type="SUPFAM" id="SSF158472">
    <property type="entry name" value="HAMP domain-like"/>
    <property type="match status" value="1"/>
</dbReference>
<gene>
    <name evidence="7" type="ORF">ORQ98_21965</name>
</gene>
<evidence type="ECO:0000256" key="4">
    <source>
        <dbReference type="SAM" id="Phobius"/>
    </source>
</evidence>
<sequence>MNLGLRQKIATTILVVTVVLLLISGSLYYINSQQALTQAIKHHLATTLTIQAARLNQVIQQHQERLALLTSRTQLRLSLHDHLKKPNPAALAKVTKILIDAKKAIPDFRGIMVLSLQGEVLAATEPGLLDTDFSRLHLPMPTPHMLVRVVVTPQNQKQLHIVSPLVLENKELGRLVVIAGLESIQAIVTGMIGLGLSEETIISYQAEEGQIESILPVRFANQLQPFQLKINPFKLIKAGQASELLELTDYQGHQVFAYVTAFSKIGWGMTLKIDKAEALAPLARQRNFMIIALFVSAFVTILFAVFLATSITRPINSLTQVAVMIANGDLSQRIHSFTNDELGVLARAFNQMADKLIAANELLEERVRNKTRDLAETNEKLLLANSQLERISRLDGLTEIANRRAFDQALAQEWNRCQREEKRLALILLDVDLFKNYNDKLGHLAGDQCLKQIANEIESTGRRPGDLTARYGGEEFVVLLPNTDSTHAHLVAKKIQQQIKSLAICHPDSVTGYVTLSMGIAACIPNRELQPADLIDQADQALYQAKQQGRNQIVEYTPADD</sequence>
<comment type="catalytic activity">
    <reaction evidence="2">
        <text>2 GTP = 3',3'-c-di-GMP + 2 diphosphate</text>
        <dbReference type="Rhea" id="RHEA:24898"/>
        <dbReference type="ChEBI" id="CHEBI:33019"/>
        <dbReference type="ChEBI" id="CHEBI:37565"/>
        <dbReference type="ChEBI" id="CHEBI:58805"/>
        <dbReference type="EC" id="2.7.7.65"/>
    </reaction>
</comment>
<keyword evidence="7" id="KW-0808">Transferase</keyword>
<evidence type="ECO:0000259" key="6">
    <source>
        <dbReference type="PROSITE" id="PS50887"/>
    </source>
</evidence>
<dbReference type="PROSITE" id="PS50885">
    <property type="entry name" value="HAMP"/>
    <property type="match status" value="1"/>
</dbReference>
<keyword evidence="4" id="KW-0472">Membrane</keyword>
<evidence type="ECO:0000256" key="3">
    <source>
        <dbReference type="SAM" id="Coils"/>
    </source>
</evidence>
<dbReference type="RefSeq" id="WP_274690960.1">
    <property type="nucleotide sequence ID" value="NZ_JAPMOU010000039.1"/>
</dbReference>
<dbReference type="InterPro" id="IPR029787">
    <property type="entry name" value="Nucleotide_cyclase"/>
</dbReference>
<keyword evidence="4" id="KW-0812">Transmembrane</keyword>
<dbReference type="InterPro" id="IPR000160">
    <property type="entry name" value="GGDEF_dom"/>
</dbReference>
<dbReference type="NCBIfam" id="TIGR00254">
    <property type="entry name" value="GGDEF"/>
    <property type="match status" value="1"/>
</dbReference>
<dbReference type="EMBL" id="JAPMOU010000039">
    <property type="protein sequence ID" value="MDE1464635.1"/>
    <property type="molecule type" value="Genomic_DNA"/>
</dbReference>
<dbReference type="Pfam" id="PF00990">
    <property type="entry name" value="GGDEF"/>
    <property type="match status" value="1"/>
</dbReference>
<feature type="coiled-coil region" evidence="3">
    <location>
        <begin position="45"/>
        <end position="72"/>
    </location>
</feature>
<feature type="transmembrane region" description="Helical" evidence="4">
    <location>
        <begin position="12"/>
        <end position="30"/>
    </location>
</feature>
<dbReference type="PANTHER" id="PTHR45138:SF9">
    <property type="entry name" value="DIGUANYLATE CYCLASE DGCM-RELATED"/>
    <property type="match status" value="1"/>
</dbReference>
<dbReference type="InterPro" id="IPR043128">
    <property type="entry name" value="Rev_trsase/Diguanyl_cyclase"/>
</dbReference>